<dbReference type="AlphaFoldDB" id="A0A2Y9A852"/>
<dbReference type="InterPro" id="IPR002145">
    <property type="entry name" value="CopG"/>
</dbReference>
<dbReference type="Pfam" id="PF01402">
    <property type="entry name" value="RHH_1"/>
    <property type="match status" value="1"/>
</dbReference>
<dbReference type="SUPFAM" id="SSF47598">
    <property type="entry name" value="Ribbon-helix-helix"/>
    <property type="match status" value="1"/>
</dbReference>
<evidence type="ECO:0000313" key="3">
    <source>
        <dbReference type="Proteomes" id="UP000250222"/>
    </source>
</evidence>
<sequence length="85" mass="9458">MVVLRWHYGMKLSVSLPEEDVAILDEYARTAGLPSRSAAVQHAVRMLRLPDLEQDYEAAWQEWEASGDQAAWDSTAADGIANVAR</sequence>
<proteinExistence type="predicted"/>
<dbReference type="EMBL" id="UETB01000004">
    <property type="protein sequence ID" value="SSA40671.1"/>
    <property type="molecule type" value="Genomic_DNA"/>
</dbReference>
<evidence type="ECO:0000313" key="2">
    <source>
        <dbReference type="EMBL" id="SSA40671.1"/>
    </source>
</evidence>
<dbReference type="Gene3D" id="1.10.1220.10">
    <property type="entry name" value="Met repressor-like"/>
    <property type="match status" value="1"/>
</dbReference>
<reference evidence="2 3" key="1">
    <citation type="submission" date="2016-10" db="EMBL/GenBank/DDBJ databases">
        <authorList>
            <person name="Cai Z."/>
        </authorList>
    </citation>
    <scope>NUCLEOTIDE SEQUENCE [LARGE SCALE GENOMIC DNA]</scope>
    <source>
        <strain evidence="2 3">CGMCC 1.10826</strain>
    </source>
</reference>
<evidence type="ECO:0000259" key="1">
    <source>
        <dbReference type="Pfam" id="PF01402"/>
    </source>
</evidence>
<dbReference type="InterPro" id="IPR013321">
    <property type="entry name" value="Arc_rbn_hlx_hlx"/>
</dbReference>
<feature type="domain" description="Ribbon-helix-helix protein CopG" evidence="1">
    <location>
        <begin position="11"/>
        <end position="47"/>
    </location>
</feature>
<protein>
    <submittedName>
        <fullName evidence="2">Ribbon-helix-helix protein, copG family</fullName>
    </submittedName>
</protein>
<name>A0A2Y9A852_9MICO</name>
<dbReference type="InterPro" id="IPR010985">
    <property type="entry name" value="Ribbon_hlx_hlx"/>
</dbReference>
<dbReference type="Proteomes" id="UP000250222">
    <property type="component" value="Unassembled WGS sequence"/>
</dbReference>
<organism evidence="2 3">
    <name type="scientific">Georgenia satyanarayanai</name>
    <dbReference type="NCBI Taxonomy" id="860221"/>
    <lineage>
        <taxon>Bacteria</taxon>
        <taxon>Bacillati</taxon>
        <taxon>Actinomycetota</taxon>
        <taxon>Actinomycetes</taxon>
        <taxon>Micrococcales</taxon>
        <taxon>Bogoriellaceae</taxon>
        <taxon>Georgenia</taxon>
    </lineage>
</organism>
<keyword evidence="3" id="KW-1185">Reference proteome</keyword>
<accession>A0A2Y9A852</accession>
<dbReference type="CDD" id="cd22231">
    <property type="entry name" value="RHH_NikR_HicB-like"/>
    <property type="match status" value="1"/>
</dbReference>
<gene>
    <name evidence="2" type="ORF">SAMN05216184_104229</name>
</gene>
<dbReference type="GO" id="GO:0006355">
    <property type="term" value="P:regulation of DNA-templated transcription"/>
    <property type="evidence" value="ECO:0007669"/>
    <property type="project" value="InterPro"/>
</dbReference>